<dbReference type="AlphaFoldDB" id="A0A4P7BXS3"/>
<dbReference type="RefSeq" id="WP_134356962.1">
    <property type="nucleotide sequence ID" value="NZ_CP038033.1"/>
</dbReference>
<reference evidence="2 3" key="1">
    <citation type="submission" date="2019-03" db="EMBL/GenBank/DDBJ databases">
        <title>The genome sequence of Nitrosococcus wardiae strain D1FHST reveals the archetypal metabolic capacity of ammonia-oxidizing Gammaproteobacteria.</title>
        <authorList>
            <person name="Wang L."/>
            <person name="Lim C.K."/>
            <person name="Hanson T.E."/>
            <person name="Dang H."/>
            <person name="Klotz M.G."/>
        </authorList>
    </citation>
    <scope>NUCLEOTIDE SEQUENCE [LARGE SCALE GENOMIC DNA]</scope>
    <source>
        <strain evidence="2 3">D1FHS</strain>
    </source>
</reference>
<feature type="signal peptide" evidence="1">
    <location>
        <begin position="1"/>
        <end position="22"/>
    </location>
</feature>
<proteinExistence type="predicted"/>
<dbReference type="Proteomes" id="UP000294325">
    <property type="component" value="Chromosome"/>
</dbReference>
<sequence length="120" mass="11845">MKNIFSIMTCALMLAFAGTSNAKEPVKLTDVQMDNVTAGAIVLLVGQAAAIAEGAGAGTVLSQTLSQSDAQVDTINSPAFATAASRNDSIGQSVLTGTSGGLNFTGAAAASASQATAQLH</sequence>
<organism evidence="2 3">
    <name type="scientific">Nitrosococcus wardiae</name>
    <dbReference type="NCBI Taxonomy" id="1814290"/>
    <lineage>
        <taxon>Bacteria</taxon>
        <taxon>Pseudomonadati</taxon>
        <taxon>Pseudomonadota</taxon>
        <taxon>Gammaproteobacteria</taxon>
        <taxon>Chromatiales</taxon>
        <taxon>Chromatiaceae</taxon>
        <taxon>Nitrosococcus</taxon>
    </lineage>
</organism>
<keyword evidence="3" id="KW-1185">Reference proteome</keyword>
<evidence type="ECO:0000256" key="1">
    <source>
        <dbReference type="SAM" id="SignalP"/>
    </source>
</evidence>
<keyword evidence="1" id="KW-0732">Signal</keyword>
<evidence type="ECO:0000313" key="3">
    <source>
        <dbReference type="Proteomes" id="UP000294325"/>
    </source>
</evidence>
<gene>
    <name evidence="2" type="ORF">E3U44_05080</name>
</gene>
<feature type="chain" id="PRO_5020218395" evidence="1">
    <location>
        <begin position="23"/>
        <end position="120"/>
    </location>
</feature>
<dbReference type="KEGG" id="nwr:E3U44_05080"/>
<name>A0A4P7BXS3_9GAMM</name>
<dbReference type="EMBL" id="CP038033">
    <property type="protein sequence ID" value="QBQ53954.1"/>
    <property type="molecule type" value="Genomic_DNA"/>
</dbReference>
<accession>A0A4P7BXS3</accession>
<evidence type="ECO:0000313" key="2">
    <source>
        <dbReference type="EMBL" id="QBQ53954.1"/>
    </source>
</evidence>
<protein>
    <submittedName>
        <fullName evidence="2">Uncharacterized protein</fullName>
    </submittedName>
</protein>
<dbReference type="OrthoDB" id="9872479at2"/>